<evidence type="ECO:0000256" key="3">
    <source>
        <dbReference type="SAM" id="Phobius"/>
    </source>
</evidence>
<keyword evidence="3" id="KW-0472">Membrane</keyword>
<feature type="region of interest" description="Disordered" evidence="2">
    <location>
        <begin position="445"/>
        <end position="464"/>
    </location>
</feature>
<dbReference type="Pfam" id="PF01764">
    <property type="entry name" value="Lipase_3"/>
    <property type="match status" value="1"/>
</dbReference>
<feature type="coiled-coil region" evidence="1">
    <location>
        <begin position="122"/>
        <end position="149"/>
    </location>
</feature>
<evidence type="ECO:0000259" key="4">
    <source>
        <dbReference type="Pfam" id="PF01764"/>
    </source>
</evidence>
<dbReference type="AlphaFoldDB" id="A0A8J5F1Z4"/>
<keyword evidence="3" id="KW-1133">Transmembrane helix</keyword>
<dbReference type="Gene3D" id="3.40.50.300">
    <property type="entry name" value="P-loop containing nucleotide triphosphate hydrolases"/>
    <property type="match status" value="1"/>
</dbReference>
<dbReference type="GO" id="GO:0006629">
    <property type="term" value="P:lipid metabolic process"/>
    <property type="evidence" value="ECO:0007669"/>
    <property type="project" value="InterPro"/>
</dbReference>
<gene>
    <name evidence="5" type="ORF">ZIOFF_063482</name>
</gene>
<dbReference type="PANTHER" id="PTHR47523:SF1">
    <property type="entry name" value="F21O3.11 PROTEIN"/>
    <property type="match status" value="1"/>
</dbReference>
<organism evidence="5 6">
    <name type="scientific">Zingiber officinale</name>
    <name type="common">Ginger</name>
    <name type="synonym">Amomum zingiber</name>
    <dbReference type="NCBI Taxonomy" id="94328"/>
    <lineage>
        <taxon>Eukaryota</taxon>
        <taxon>Viridiplantae</taxon>
        <taxon>Streptophyta</taxon>
        <taxon>Embryophyta</taxon>
        <taxon>Tracheophyta</taxon>
        <taxon>Spermatophyta</taxon>
        <taxon>Magnoliopsida</taxon>
        <taxon>Liliopsida</taxon>
        <taxon>Zingiberales</taxon>
        <taxon>Zingiberaceae</taxon>
        <taxon>Zingiber</taxon>
    </lineage>
</organism>
<dbReference type="InterPro" id="IPR027417">
    <property type="entry name" value="P-loop_NTPase"/>
</dbReference>
<evidence type="ECO:0000313" key="6">
    <source>
        <dbReference type="Proteomes" id="UP000734854"/>
    </source>
</evidence>
<dbReference type="InterPro" id="IPR029058">
    <property type="entry name" value="AB_hydrolase_fold"/>
</dbReference>
<dbReference type="SUPFAM" id="SSF52540">
    <property type="entry name" value="P-loop containing nucleoside triphosphate hydrolases"/>
    <property type="match status" value="1"/>
</dbReference>
<keyword evidence="1" id="KW-0175">Coiled coil</keyword>
<evidence type="ECO:0000256" key="1">
    <source>
        <dbReference type="SAM" id="Coils"/>
    </source>
</evidence>
<dbReference type="InterPro" id="IPR002921">
    <property type="entry name" value="Fungal_lipase-type"/>
</dbReference>
<keyword evidence="6" id="KW-1185">Reference proteome</keyword>
<protein>
    <recommendedName>
        <fullName evidence="4">Fungal lipase-type domain-containing protein</fullName>
    </recommendedName>
</protein>
<evidence type="ECO:0000313" key="5">
    <source>
        <dbReference type="EMBL" id="KAG6480005.1"/>
    </source>
</evidence>
<accession>A0A8J5F1Z4</accession>
<name>A0A8J5F1Z4_ZINOF</name>
<keyword evidence="3" id="KW-0812">Transmembrane</keyword>
<feature type="domain" description="Fungal lipase-type" evidence="4">
    <location>
        <begin position="336"/>
        <end position="429"/>
    </location>
</feature>
<dbReference type="Gene3D" id="3.40.50.1820">
    <property type="entry name" value="alpha/beta hydrolase"/>
    <property type="match status" value="1"/>
</dbReference>
<reference evidence="5 6" key="1">
    <citation type="submission" date="2020-08" db="EMBL/GenBank/DDBJ databases">
        <title>Plant Genome Project.</title>
        <authorList>
            <person name="Zhang R.-G."/>
        </authorList>
    </citation>
    <scope>NUCLEOTIDE SEQUENCE [LARGE SCALE GENOMIC DNA]</scope>
    <source>
        <tissue evidence="5">Rhizome</tissue>
    </source>
</reference>
<proteinExistence type="predicted"/>
<feature type="transmembrane region" description="Helical" evidence="3">
    <location>
        <begin position="1143"/>
        <end position="1170"/>
    </location>
</feature>
<dbReference type="SUPFAM" id="SSF53474">
    <property type="entry name" value="alpha/beta-Hydrolases"/>
    <property type="match status" value="1"/>
</dbReference>
<evidence type="ECO:0000256" key="2">
    <source>
        <dbReference type="SAM" id="MobiDB-lite"/>
    </source>
</evidence>
<sequence>MAVKSLFVYSSENNNLPIPRSINQISITTIIVHAFVGRGTTIKAKLAYASLPVPGHYACPSAPSCLAITPPPRSSSLALMGSLRTRVESWIKEQTVRVGISWPPPMPQQWRWPPWKAQRDRKDQEKALREALERQRRQLNDLCRAVKAESIGDLQEILCSMVLSECVYKVLQCRGDNDSHASSCSQEIDINSGLAIGKCYSPASDMLWYINKFKSDFGGQVVSLERVQSSLNHVPHRYLLAEAGDTIYASFIGTKQYKDVIADANILQGAIFHEDDVVDDLSDIESEQADREKKIDVNLGKPIQEKWKPLRERPKPAAHRGFLGRAKGIPALELYKLAQKKNCKLVLCGHSLGGAVAVLSTLAILRILATSSLAKEHEKVPVKCITFSQPPVGNAALRELGELSCYVHQKGWQGYFKTYCIPEDLVPRILSPAYFHHYNTQVQQPSLHEGSDGSNFEEEASRSTFQKGKINDGDELVLGVGPVQTSIWRLKNLVPLEAVHKHLNVFKKVGNENESVSSLENCSSPPAFGITNLEPESLEIQEDSDGISLTPLDPDRTVANEIHVTRKTSTRIGESRRWHRVPSLPSYVPFGQSVITCFHVMYYYALLYLLRSSSVESLSDAEYSKLTSVRAYTLSMSLCDCQILLILITLPRERHLQVRSVIAELRERFQSHSMKSYRSRFQKLYDMCMCVDAPPFLGMEQLPHFPHPHQLLGLAAPGAVEFGHIVEPPLIQIATSILPLGWTGIPGDKHTQPMKVNIVGHGLHLCTLVQAQVNGSWYSTTVETLPSVPPYSTNDGIHPQTHEMRILIGRPLKHPPKFPVVNHSLRFNSIAEHASSDSDYEIGSLFEDRNICSDGLNNFVLYCTSDFFTVSKEVHVRTRRVRLLGLEGAGKTSLFRALLDLSRQRNRANLDIVYSDMDAHKVVEGGVCYLDSVGVNLQALQKEVSSFRKELEGVCDLSRKTDLVVLVHNLSSTLPRWHDTETSLPALSLLLNEVKVCGIPWVLALTNKFSVSAHQQNMLINSAIEAYQAPRDMTVVVNSCPFITPTYSGLQSLRSIDDDLNMESNRKVKWIPVKLARISFQKRSAVMPVEGISEFRQLIHHVLASNEEMAFQELTKERLSLELAREQKAIHAKKGFQGKETGATAAAIGASVGAGLGLVMAVVMGAASALRKP</sequence>
<comment type="caution">
    <text evidence="5">The sequence shown here is derived from an EMBL/GenBank/DDBJ whole genome shotgun (WGS) entry which is preliminary data.</text>
</comment>
<dbReference type="Proteomes" id="UP000734854">
    <property type="component" value="Unassembled WGS sequence"/>
</dbReference>
<dbReference type="EMBL" id="JACMSC010000017">
    <property type="protein sequence ID" value="KAG6480005.1"/>
    <property type="molecule type" value="Genomic_DNA"/>
</dbReference>
<dbReference type="PANTHER" id="PTHR47523">
    <property type="entry name" value="F21O3.11 PROTEIN"/>
    <property type="match status" value="1"/>
</dbReference>